<dbReference type="GO" id="GO:0016787">
    <property type="term" value="F:hydrolase activity"/>
    <property type="evidence" value="ECO:0007669"/>
    <property type="project" value="UniProtKB-KW"/>
</dbReference>
<keyword evidence="4" id="KW-1185">Reference proteome</keyword>
<comment type="caution">
    <text evidence="3">The sequence shown here is derived from an EMBL/GenBank/DDBJ whole genome shotgun (WGS) entry which is preliminary data.</text>
</comment>
<accession>A0ABT9HWC3</accession>
<evidence type="ECO:0000313" key="3">
    <source>
        <dbReference type="EMBL" id="MDP5135428.1"/>
    </source>
</evidence>
<dbReference type="InterPro" id="IPR000639">
    <property type="entry name" value="Epox_hydrolase-like"/>
</dbReference>
<reference evidence="3 4" key="1">
    <citation type="submission" date="2022-11" db="EMBL/GenBank/DDBJ databases">
        <title>Viruses from the air-sea interface of a natural surface slick.</title>
        <authorList>
            <person name="Rahlff J."/>
            <person name="Holmfeldt K."/>
        </authorList>
    </citation>
    <scope>NUCLEOTIDE SEQUENCE [LARGE SCALE GENOMIC DNA]</scope>
    <source>
        <strain evidence="3 4">SMS4</strain>
    </source>
</reference>
<name>A0ABT9HWC3_9GAMM</name>
<evidence type="ECO:0000313" key="4">
    <source>
        <dbReference type="Proteomes" id="UP001231109"/>
    </source>
</evidence>
<dbReference type="SUPFAM" id="SSF53474">
    <property type="entry name" value="alpha/beta-Hydrolases"/>
    <property type="match status" value="1"/>
</dbReference>
<dbReference type="EMBL" id="JAPJDZ010000009">
    <property type="protein sequence ID" value="MDP5135428.1"/>
    <property type="molecule type" value="Genomic_DNA"/>
</dbReference>
<dbReference type="PANTHER" id="PTHR46118:SF4">
    <property type="entry name" value="PROTEIN ABHD11"/>
    <property type="match status" value="1"/>
</dbReference>
<dbReference type="Pfam" id="PF00561">
    <property type="entry name" value="Abhydrolase_1"/>
    <property type="match status" value="1"/>
</dbReference>
<dbReference type="Proteomes" id="UP001231109">
    <property type="component" value="Unassembled WGS sequence"/>
</dbReference>
<dbReference type="PRINTS" id="PR00412">
    <property type="entry name" value="EPOXHYDRLASE"/>
</dbReference>
<dbReference type="PANTHER" id="PTHR46118">
    <property type="entry name" value="PROTEIN ABHD11"/>
    <property type="match status" value="1"/>
</dbReference>
<evidence type="ECO:0000259" key="2">
    <source>
        <dbReference type="Pfam" id="PF00561"/>
    </source>
</evidence>
<evidence type="ECO:0000256" key="1">
    <source>
        <dbReference type="ARBA" id="ARBA00022801"/>
    </source>
</evidence>
<feature type="domain" description="AB hydrolase-1" evidence="2">
    <location>
        <begin position="30"/>
        <end position="257"/>
    </location>
</feature>
<proteinExistence type="predicted"/>
<dbReference type="InterPro" id="IPR000073">
    <property type="entry name" value="AB_hydrolase_1"/>
</dbReference>
<dbReference type="InterPro" id="IPR029058">
    <property type="entry name" value="AB_hydrolase_fold"/>
</dbReference>
<keyword evidence="1 3" id="KW-0378">Hydrolase</keyword>
<dbReference type="PRINTS" id="PR00111">
    <property type="entry name" value="ABHYDROLASE"/>
</dbReference>
<organism evidence="3 4">
    <name type="scientific">Rheinheimera baltica</name>
    <dbReference type="NCBI Taxonomy" id="67576"/>
    <lineage>
        <taxon>Bacteria</taxon>
        <taxon>Pseudomonadati</taxon>
        <taxon>Pseudomonadota</taxon>
        <taxon>Gammaproteobacteria</taxon>
        <taxon>Chromatiales</taxon>
        <taxon>Chromatiaceae</taxon>
        <taxon>Rheinheimera</taxon>
    </lineage>
</organism>
<dbReference type="Gene3D" id="3.40.50.1820">
    <property type="entry name" value="alpha/beta hydrolase"/>
    <property type="match status" value="1"/>
</dbReference>
<sequence>MLEYYSNLDETLFMLLHTHSSGKFDSRATPIVLIHGLFGSYENLGVIERSLSEHYHVINVDVRNHGRSGHSNQMSYPLMATDLAQTLDALEIPQAVLLGHSMGGKLAMAFALKYPERVTKLILADIAPVSYPPRHASIFEGLMAVDLNKLTSRAEADKLLTTHINEPGVRQFLLKSLIKDDNAFHWRFNLTALKQNYSALIDGPQTDGQYDGPTLFIKGGESDYIQAEHRPIIAKLFPNAQAKIIQGTGHWLHAEKPAAFTRLVQAFLLS</sequence>
<gene>
    <name evidence="3" type="ORF">ORJ04_05640</name>
</gene>
<dbReference type="RefSeq" id="WP_305974388.1">
    <property type="nucleotide sequence ID" value="NZ_JAPJDZ010000009.1"/>
</dbReference>
<protein>
    <submittedName>
        <fullName evidence="3">Alpha/beta fold hydrolase</fullName>
    </submittedName>
</protein>